<proteinExistence type="predicted"/>
<dbReference type="InterPro" id="IPR050902">
    <property type="entry name" value="ABC_Transporter_SBP"/>
</dbReference>
<dbReference type="CDD" id="cd00636">
    <property type="entry name" value="TroA-like"/>
    <property type="match status" value="1"/>
</dbReference>
<feature type="non-terminal residue" evidence="2">
    <location>
        <position position="1"/>
    </location>
</feature>
<dbReference type="PANTHER" id="PTHR30535">
    <property type="entry name" value="VITAMIN B12-BINDING PROTEIN"/>
    <property type="match status" value="1"/>
</dbReference>
<protein>
    <recommendedName>
        <fullName evidence="1">Fe/B12 periplasmic-binding domain-containing protein</fullName>
    </recommendedName>
</protein>
<organism evidence="2">
    <name type="scientific">marine metagenome</name>
    <dbReference type="NCBI Taxonomy" id="408172"/>
    <lineage>
        <taxon>unclassified sequences</taxon>
        <taxon>metagenomes</taxon>
        <taxon>ecological metagenomes</taxon>
    </lineage>
</organism>
<evidence type="ECO:0000259" key="1">
    <source>
        <dbReference type="PROSITE" id="PS50983"/>
    </source>
</evidence>
<evidence type="ECO:0000313" key="2">
    <source>
        <dbReference type="EMBL" id="SVA42801.1"/>
    </source>
</evidence>
<dbReference type="PROSITE" id="PS50983">
    <property type="entry name" value="FE_B12_PBP"/>
    <property type="match status" value="1"/>
</dbReference>
<accession>A0A381VRV8</accession>
<dbReference type="GO" id="GO:0071281">
    <property type="term" value="P:cellular response to iron ion"/>
    <property type="evidence" value="ECO:0007669"/>
    <property type="project" value="TreeGrafter"/>
</dbReference>
<dbReference type="Pfam" id="PF01497">
    <property type="entry name" value="Peripla_BP_2"/>
    <property type="match status" value="1"/>
</dbReference>
<reference evidence="2" key="1">
    <citation type="submission" date="2018-05" db="EMBL/GenBank/DDBJ databases">
        <authorList>
            <person name="Lanie J.A."/>
            <person name="Ng W.-L."/>
            <person name="Kazmierczak K.M."/>
            <person name="Andrzejewski T.M."/>
            <person name="Davidsen T.M."/>
            <person name="Wayne K.J."/>
            <person name="Tettelin H."/>
            <person name="Glass J.I."/>
            <person name="Rusch D."/>
            <person name="Podicherti R."/>
            <person name="Tsui H.-C.T."/>
            <person name="Winkler M.E."/>
        </authorList>
    </citation>
    <scope>NUCLEOTIDE SEQUENCE</scope>
</reference>
<sequence length="275" mass="30636">LWITTCLTFAAEKPNRIVSINVCTDHLLLMLVDRTRIASLTHLAEDPHNSMIVEEIQGIHLNRATAEEVIALAPDLVVAGAFNFRPTVTTLRKLGYRVKEIQLASSLQDIKTNLTNLGQAVDEIKRAEALITVFDRRLKHLTYRSEKKPLLFARYEANGWTVGQNTLIADVASAAGFETIGERLGFTGRRYLSLEQLLLLQPDLLDLGYTWKESPALASEKFKHPALSELLKNTALVKVPNPAWACGSPYTLGALARLRRARDQLDSLGLRNNTL</sequence>
<dbReference type="PANTHER" id="PTHR30535:SF34">
    <property type="entry name" value="MOLYBDATE-BINDING PROTEIN MOLA"/>
    <property type="match status" value="1"/>
</dbReference>
<dbReference type="InterPro" id="IPR002491">
    <property type="entry name" value="ABC_transptr_periplasmic_BD"/>
</dbReference>
<gene>
    <name evidence="2" type="ORF">METZ01_LOCUS95655</name>
</gene>
<dbReference type="AlphaFoldDB" id="A0A381VRV8"/>
<feature type="domain" description="Fe/B12 periplasmic-binding" evidence="1">
    <location>
        <begin position="16"/>
        <end position="269"/>
    </location>
</feature>
<dbReference type="SUPFAM" id="SSF53807">
    <property type="entry name" value="Helical backbone' metal receptor"/>
    <property type="match status" value="1"/>
</dbReference>
<name>A0A381VRV8_9ZZZZ</name>
<dbReference type="Gene3D" id="3.40.50.1980">
    <property type="entry name" value="Nitrogenase molybdenum iron protein domain"/>
    <property type="match status" value="2"/>
</dbReference>
<dbReference type="EMBL" id="UINC01009547">
    <property type="protein sequence ID" value="SVA42801.1"/>
    <property type="molecule type" value="Genomic_DNA"/>
</dbReference>